<dbReference type="InterPro" id="IPR021852">
    <property type="entry name" value="DUF3456"/>
</dbReference>
<evidence type="ECO:0000313" key="4">
    <source>
        <dbReference type="Proteomes" id="UP000001307"/>
    </source>
</evidence>
<dbReference type="Pfam" id="PF11938">
    <property type="entry name" value="DUF3456"/>
    <property type="match status" value="1"/>
</dbReference>
<evidence type="ECO:0000256" key="1">
    <source>
        <dbReference type="ARBA" id="ARBA00007285"/>
    </source>
</evidence>
<dbReference type="EMBL" id="FN653056">
    <property type="protein sequence ID" value="CBY24626.1"/>
    <property type="molecule type" value="Genomic_DNA"/>
</dbReference>
<dbReference type="OrthoDB" id="192915at2759"/>
<name>E4XIU2_OIKDI</name>
<dbReference type="InterPro" id="IPR042415">
    <property type="entry name" value="CNPY"/>
</dbReference>
<keyword evidence="4" id="KW-1185">Reference proteome</keyword>
<evidence type="ECO:0000313" key="3">
    <source>
        <dbReference type="EMBL" id="CBY24626.1"/>
    </source>
</evidence>
<dbReference type="InParanoid" id="E4XIU2"/>
<comment type="similarity">
    <text evidence="1">Belongs to the canopy family.</text>
</comment>
<dbReference type="PANTHER" id="PTHR13341:SF2">
    <property type="entry name" value="PROTEIN SEELE"/>
    <property type="match status" value="1"/>
</dbReference>
<feature type="domain" description="DUF3456" evidence="2">
    <location>
        <begin position="21"/>
        <end position="160"/>
    </location>
</feature>
<evidence type="ECO:0000259" key="2">
    <source>
        <dbReference type="Pfam" id="PF11938"/>
    </source>
</evidence>
<reference evidence="3" key="1">
    <citation type="journal article" date="2010" name="Science">
        <title>Plasticity of animal genome architecture unmasked by rapid evolution of a pelagic tunicate.</title>
        <authorList>
            <person name="Denoeud F."/>
            <person name="Henriet S."/>
            <person name="Mungpakdee S."/>
            <person name="Aury J.M."/>
            <person name="Da Silva C."/>
            <person name="Brinkmann H."/>
            <person name="Mikhaleva J."/>
            <person name="Olsen L.C."/>
            <person name="Jubin C."/>
            <person name="Canestro C."/>
            <person name="Bouquet J.M."/>
            <person name="Danks G."/>
            <person name="Poulain J."/>
            <person name="Campsteijn C."/>
            <person name="Adamski M."/>
            <person name="Cross I."/>
            <person name="Yadetie F."/>
            <person name="Muffato M."/>
            <person name="Louis A."/>
            <person name="Butcher S."/>
            <person name="Tsagkogeorga G."/>
            <person name="Konrad A."/>
            <person name="Singh S."/>
            <person name="Jensen M.F."/>
            <person name="Cong E.H."/>
            <person name="Eikeseth-Otteraa H."/>
            <person name="Noel B."/>
            <person name="Anthouard V."/>
            <person name="Porcel B.M."/>
            <person name="Kachouri-Lafond R."/>
            <person name="Nishino A."/>
            <person name="Ugolini M."/>
            <person name="Chourrout P."/>
            <person name="Nishida H."/>
            <person name="Aasland R."/>
            <person name="Huzurbazar S."/>
            <person name="Westhof E."/>
            <person name="Delsuc F."/>
            <person name="Lehrach H."/>
            <person name="Reinhardt R."/>
            <person name="Weissenbach J."/>
            <person name="Roy S.W."/>
            <person name="Artiguenave F."/>
            <person name="Postlethwait J.H."/>
            <person name="Manak J.R."/>
            <person name="Thompson E.M."/>
            <person name="Jaillon O."/>
            <person name="Du Pasquier L."/>
            <person name="Boudinot P."/>
            <person name="Liberles D.A."/>
            <person name="Volff J.N."/>
            <person name="Philippe H."/>
            <person name="Lenhard B."/>
            <person name="Roest Crollius H."/>
            <person name="Wincker P."/>
            <person name="Chourrout D."/>
        </authorList>
    </citation>
    <scope>NUCLEOTIDE SEQUENCE [LARGE SCALE GENOMIC DNA]</scope>
</reference>
<accession>E4XIU2</accession>
<dbReference type="GO" id="GO:0005783">
    <property type="term" value="C:endoplasmic reticulum"/>
    <property type="evidence" value="ECO:0007669"/>
    <property type="project" value="TreeGrafter"/>
</dbReference>
<sequence length="189" mass="21713">MRIAVVSLLLSAQAIKDMQFYCEVCTALVEESHWKVSNVDPKKTIDTGSGRVDPNGQMKEKKKQWRLSETHLTEVFETVCRNIADDYVIENGDNGEKYVKRMMTFDGAMNTDIDFQKLVADKEETPDKSPSHDPLKIRWTCENILEEVEEDLIEAFQTFSIPDDEMEDDEMTEFVCGDVYGCDLVHDEL</sequence>
<proteinExistence type="inferred from homology"/>
<dbReference type="Proteomes" id="UP000001307">
    <property type="component" value="Unassembled WGS sequence"/>
</dbReference>
<organism evidence="3">
    <name type="scientific">Oikopleura dioica</name>
    <name type="common">Tunicate</name>
    <dbReference type="NCBI Taxonomy" id="34765"/>
    <lineage>
        <taxon>Eukaryota</taxon>
        <taxon>Metazoa</taxon>
        <taxon>Chordata</taxon>
        <taxon>Tunicata</taxon>
        <taxon>Appendicularia</taxon>
        <taxon>Copelata</taxon>
        <taxon>Oikopleuridae</taxon>
        <taxon>Oikopleura</taxon>
    </lineage>
</organism>
<dbReference type="PANTHER" id="PTHR13341">
    <property type="entry name" value="MIR-INTERACTING SAPOSIN-LIKE PROTEIN"/>
    <property type="match status" value="1"/>
</dbReference>
<dbReference type="AlphaFoldDB" id="E4XIU2"/>
<gene>
    <name evidence="3" type="ORF">GSOID_T00012518001</name>
</gene>
<protein>
    <recommendedName>
        <fullName evidence="2">DUF3456 domain-containing protein</fullName>
    </recommendedName>
</protein>